<reference evidence="1" key="1">
    <citation type="submission" date="2013-12" db="EMBL/GenBank/DDBJ databases">
        <authorList>
            <person name="Genoscope - CEA"/>
        </authorList>
    </citation>
    <scope>NUCLEOTIDE SEQUENCE</scope>
    <source>
        <strain evidence="1">CBS 1993</strain>
    </source>
</reference>
<dbReference type="AlphaFoldDB" id="W6MPV5"/>
<evidence type="ECO:0000313" key="1">
    <source>
        <dbReference type="EMBL" id="CDK28754.1"/>
    </source>
</evidence>
<proteinExistence type="predicted"/>
<gene>
    <name evidence="1" type="ORF">KUCA_T00004739001</name>
</gene>
<dbReference type="GeneID" id="34522132"/>
<dbReference type="RefSeq" id="XP_022460744.1">
    <property type="nucleotide sequence ID" value="XM_022601505.1"/>
</dbReference>
<organism evidence="1 2">
    <name type="scientific">Kuraishia capsulata CBS 1993</name>
    <dbReference type="NCBI Taxonomy" id="1382522"/>
    <lineage>
        <taxon>Eukaryota</taxon>
        <taxon>Fungi</taxon>
        <taxon>Dikarya</taxon>
        <taxon>Ascomycota</taxon>
        <taxon>Saccharomycotina</taxon>
        <taxon>Pichiomycetes</taxon>
        <taxon>Pichiales</taxon>
        <taxon>Pichiaceae</taxon>
        <taxon>Kuraishia</taxon>
    </lineage>
</organism>
<name>W6MPV5_9ASCO</name>
<evidence type="ECO:0000313" key="2">
    <source>
        <dbReference type="Proteomes" id="UP000019384"/>
    </source>
</evidence>
<dbReference type="EMBL" id="HG793129">
    <property type="protein sequence ID" value="CDK28754.1"/>
    <property type="molecule type" value="Genomic_DNA"/>
</dbReference>
<accession>W6MPV5</accession>
<dbReference type="HOGENOM" id="CLU_2922925_0_0_1"/>
<dbReference type="Proteomes" id="UP000019384">
    <property type="component" value="Unassembled WGS sequence"/>
</dbReference>
<reference evidence="1" key="2">
    <citation type="submission" date="2014-02" db="EMBL/GenBank/DDBJ databases">
        <title>Complete DNA sequence of /Kuraishia capsulata/ illustrates novel genomic features among budding yeasts (/Saccharomycotina/).</title>
        <authorList>
            <person name="Morales L."/>
            <person name="Noel B."/>
            <person name="Porcel B."/>
            <person name="Marcet-Houben M."/>
            <person name="Hullo M-F."/>
            <person name="Sacerdot C."/>
            <person name="Tekaia F."/>
            <person name="Leh-Louis V."/>
            <person name="Despons L."/>
            <person name="Khanna V."/>
            <person name="Aury J-M."/>
            <person name="Barbe V."/>
            <person name="Couloux A."/>
            <person name="Labadie K."/>
            <person name="Pelletier E."/>
            <person name="Souciet J-L."/>
            <person name="Boekhout T."/>
            <person name="Gabaldon T."/>
            <person name="Wincker P."/>
            <person name="Dujon B."/>
        </authorList>
    </citation>
    <scope>NUCLEOTIDE SEQUENCE</scope>
    <source>
        <strain evidence="1">CBS 1993</strain>
    </source>
</reference>
<sequence>MFVAFKFMLASIIMGMPIKLNRELLLELNSEERRDYRECILKILKYNNIAIERYTERTNNE</sequence>
<protein>
    <submittedName>
        <fullName evidence="1">Uncharacterized protein</fullName>
    </submittedName>
</protein>
<keyword evidence="2" id="KW-1185">Reference proteome</keyword>